<protein>
    <recommendedName>
        <fullName evidence="8">SPX domain-containing protein</fullName>
    </recommendedName>
</protein>
<dbReference type="InParanoid" id="F8PX09"/>
<organism evidence="10">
    <name type="scientific">Serpula lacrymans var. lacrymans (strain S7.3)</name>
    <name type="common">Dry rot fungus</name>
    <dbReference type="NCBI Taxonomy" id="936435"/>
    <lineage>
        <taxon>Eukaryota</taxon>
        <taxon>Fungi</taxon>
        <taxon>Dikarya</taxon>
        <taxon>Basidiomycota</taxon>
        <taxon>Agaricomycotina</taxon>
        <taxon>Agaricomycetes</taxon>
        <taxon>Agaricomycetidae</taxon>
        <taxon>Boletales</taxon>
        <taxon>Coniophorineae</taxon>
        <taxon>Serpulaceae</taxon>
        <taxon>Serpula</taxon>
    </lineage>
</organism>
<dbReference type="OrthoDB" id="10260443at2759"/>
<reference evidence="10" key="1">
    <citation type="journal article" date="2011" name="Science">
        <title>The plant cell wall-decomposing machinery underlies the functional diversity of forest fungi.</title>
        <authorList>
            <person name="Eastwood D.C."/>
            <person name="Floudas D."/>
            <person name="Binder M."/>
            <person name="Majcherczyk A."/>
            <person name="Schneider P."/>
            <person name="Aerts A."/>
            <person name="Asiegbu F.O."/>
            <person name="Baker S.E."/>
            <person name="Barry K."/>
            <person name="Bendiksby M."/>
            <person name="Blumentritt M."/>
            <person name="Coutinho P.M."/>
            <person name="Cullen D."/>
            <person name="de Vries R.P."/>
            <person name="Gathman A."/>
            <person name="Goodell B."/>
            <person name="Henrissat B."/>
            <person name="Ihrmark K."/>
            <person name="Kauserud H."/>
            <person name="Kohler A."/>
            <person name="LaButti K."/>
            <person name="Lapidus A."/>
            <person name="Lavin J.L."/>
            <person name="Lee Y.-H."/>
            <person name="Lindquist E."/>
            <person name="Lilly W."/>
            <person name="Lucas S."/>
            <person name="Morin E."/>
            <person name="Murat C."/>
            <person name="Oguiza J.A."/>
            <person name="Park J."/>
            <person name="Pisabarro A.G."/>
            <person name="Riley R."/>
            <person name="Rosling A."/>
            <person name="Salamov A."/>
            <person name="Schmidt O."/>
            <person name="Schmutz J."/>
            <person name="Skrede I."/>
            <person name="Stenlid J."/>
            <person name="Wiebenga A."/>
            <person name="Xie X."/>
            <person name="Kuees U."/>
            <person name="Hibbett D.S."/>
            <person name="Hoffmeister D."/>
            <person name="Hoegberg N."/>
            <person name="Martin F."/>
            <person name="Grigoriev I.V."/>
            <person name="Watkinson S.C."/>
        </authorList>
    </citation>
    <scope>NUCLEOTIDE SEQUENCE [LARGE SCALE GENOMIC DNA]</scope>
    <source>
        <strain evidence="10">strain S7.3</strain>
    </source>
</reference>
<dbReference type="GO" id="GO:0006817">
    <property type="term" value="P:phosphate ion transport"/>
    <property type="evidence" value="ECO:0007669"/>
    <property type="project" value="TreeGrafter"/>
</dbReference>
<dbReference type="InterPro" id="IPR001898">
    <property type="entry name" value="SLC13A/DASS"/>
</dbReference>
<evidence type="ECO:0000256" key="7">
    <source>
        <dbReference type="SAM" id="Phobius"/>
    </source>
</evidence>
<evidence type="ECO:0000256" key="3">
    <source>
        <dbReference type="ARBA" id="ARBA00022692"/>
    </source>
</evidence>
<dbReference type="EMBL" id="GL945480">
    <property type="protein sequence ID" value="EGN99335.1"/>
    <property type="molecule type" value="Genomic_DNA"/>
</dbReference>
<dbReference type="NCBIfam" id="TIGR00785">
    <property type="entry name" value="dass"/>
    <property type="match status" value="1"/>
</dbReference>
<feature type="domain" description="SPX" evidence="8">
    <location>
        <begin position="1"/>
        <end position="309"/>
    </location>
</feature>
<feature type="region of interest" description="Disordered" evidence="6">
    <location>
        <begin position="102"/>
        <end position="156"/>
    </location>
</feature>
<evidence type="ECO:0000313" key="9">
    <source>
        <dbReference type="EMBL" id="EGN99335.1"/>
    </source>
</evidence>
<dbReference type="AlphaFoldDB" id="F8PX09"/>
<gene>
    <name evidence="9" type="ORF">SERLA73DRAFT_168817</name>
</gene>
<dbReference type="InterPro" id="IPR004331">
    <property type="entry name" value="SPX_dom"/>
</dbReference>
<evidence type="ECO:0000259" key="8">
    <source>
        <dbReference type="PROSITE" id="PS51382"/>
    </source>
</evidence>
<dbReference type="FunCoup" id="F8PX09">
    <property type="interactions" value="165"/>
</dbReference>
<feature type="transmembrane region" description="Helical" evidence="7">
    <location>
        <begin position="700"/>
        <end position="721"/>
    </location>
</feature>
<dbReference type="PANTHER" id="PTHR10283">
    <property type="entry name" value="SOLUTE CARRIER FAMILY 13 MEMBER"/>
    <property type="match status" value="1"/>
</dbReference>
<keyword evidence="4 7" id="KW-1133">Transmembrane helix</keyword>
<feature type="transmembrane region" description="Helical" evidence="7">
    <location>
        <begin position="446"/>
        <end position="475"/>
    </location>
</feature>
<sequence>MKFSSSLRFNAVAEWWDEYIAYDVLKKYIYQLEKQQHDHDLPTAYRDVEAGEETTLVDHTQDSPVDTLFIPLLDRELKKITLFYESQQKELLDELEEVEGLVKEQDENGMDHETRYLDDDDDDDDDEDDEDYSDMTRSQEGNFQYKRRRRLSSSAGRHTRFAPDIIGIPEEPLESLERRYSVSSSDGGNAADLEASYISLNPTAPSQIPSSSRGESTSKSPSRKTRVLANRLKAMKDNVTSSIVGDTIWTAKSSYAWDTRLLFKRRITTLFVSLSSLKSYVDINYAGFRKILKKYDKVTYSELKDRYLHELVEESTPFTRESKDKLNSAIDVLVDLYAKCVTKGDRGAAQQQLKLHQRENIAWERNTVWRQMIGQGRRGETDEQGELLGASVVLEEDSGLVNVSTPIGRFKLTSKKISLLTAVAVFILFLNIQVVDGIEANRCLAILIFSTIMWATEAIPLFVTSLFVPLLLICLRVIRSPEDDTRLSTPDATKRFIFSVMFSPTIMLLIGGFTIASALSKTNIDRILITRVLSLAGSKPSSVLLAFMGVSCFASMWISNVAAPTLCFTLIRPILRTLPPKSTFGPALILAIALAANIGGQSSPISSPQNLIALQAMDPMLDWGKWFAVALPVSIISILLIWLLLLVSYHPARSPDGEGEVEIRTIRPTKDPFTRKQYWVCFVCLFTIALWCVAHEIEDYVGDMGVIAIIPIVAFFGTGVLKKDDFEQFAWTIVFLAMGGIALGKGVTASGLLETMDEVIRDLVSGLSLYTVVLVLSPVVLVISTFISHTIASVLLVPIAKEVGSNLPGNHANLLIFITGLICSCGMGMPVSGFPNQTAATQEDELGQLYLSNVDFLKNGVPASIIATLVVSTVGFLLMKAIGL</sequence>
<dbReference type="InterPro" id="IPR004680">
    <property type="entry name" value="Cit_transptr-like_dom"/>
</dbReference>
<feature type="transmembrane region" description="Helical" evidence="7">
    <location>
        <begin position="728"/>
        <end position="747"/>
    </location>
</feature>
<dbReference type="GO" id="GO:0006797">
    <property type="term" value="P:polyphosphate metabolic process"/>
    <property type="evidence" value="ECO:0007669"/>
    <property type="project" value="TreeGrafter"/>
</dbReference>
<accession>F8PX09</accession>
<dbReference type="PANTHER" id="PTHR10283:SF92">
    <property type="entry name" value="LOW-AFFINITY PHOSPHATE TRANSPORTER PHO91"/>
    <property type="match status" value="1"/>
</dbReference>
<evidence type="ECO:0000256" key="6">
    <source>
        <dbReference type="SAM" id="MobiDB-lite"/>
    </source>
</evidence>
<feature type="region of interest" description="Disordered" evidence="6">
    <location>
        <begin position="201"/>
        <end position="224"/>
    </location>
</feature>
<proteinExistence type="predicted"/>
<feature type="transmembrane region" description="Helical" evidence="7">
    <location>
        <begin position="543"/>
        <end position="571"/>
    </location>
</feature>
<feature type="compositionally biased region" description="Basic and acidic residues" evidence="6">
    <location>
        <begin position="102"/>
        <end position="117"/>
    </location>
</feature>
<dbReference type="Proteomes" id="UP000008063">
    <property type="component" value="Unassembled WGS sequence"/>
</dbReference>
<feature type="transmembrane region" description="Helical" evidence="7">
    <location>
        <begin position="583"/>
        <end position="600"/>
    </location>
</feature>
<keyword evidence="10" id="KW-1185">Reference proteome</keyword>
<evidence type="ECO:0000256" key="5">
    <source>
        <dbReference type="ARBA" id="ARBA00023136"/>
    </source>
</evidence>
<feature type="transmembrane region" description="Helical" evidence="7">
    <location>
        <begin position="677"/>
        <end position="694"/>
    </location>
</feature>
<evidence type="ECO:0000313" key="10">
    <source>
        <dbReference type="Proteomes" id="UP000008063"/>
    </source>
</evidence>
<dbReference type="GO" id="GO:0005315">
    <property type="term" value="F:phosphate transmembrane transporter activity"/>
    <property type="evidence" value="ECO:0007669"/>
    <property type="project" value="TreeGrafter"/>
</dbReference>
<keyword evidence="5 7" id="KW-0472">Membrane</keyword>
<dbReference type="GO" id="GO:0005886">
    <property type="term" value="C:plasma membrane"/>
    <property type="evidence" value="ECO:0007669"/>
    <property type="project" value="TreeGrafter"/>
</dbReference>
<dbReference type="CDD" id="cd01115">
    <property type="entry name" value="SLC13_permease"/>
    <property type="match status" value="1"/>
</dbReference>
<keyword evidence="3 7" id="KW-0812">Transmembrane</keyword>
<feature type="transmembrane region" description="Helical" evidence="7">
    <location>
        <begin position="626"/>
        <end position="647"/>
    </location>
</feature>
<feature type="compositionally biased region" description="Acidic residues" evidence="6">
    <location>
        <begin position="118"/>
        <end position="133"/>
    </location>
</feature>
<feature type="transmembrane region" description="Helical" evidence="7">
    <location>
        <begin position="860"/>
        <end position="879"/>
    </location>
</feature>
<dbReference type="Pfam" id="PF03105">
    <property type="entry name" value="SPX"/>
    <property type="match status" value="2"/>
</dbReference>
<feature type="transmembrane region" description="Helical" evidence="7">
    <location>
        <begin position="812"/>
        <end position="831"/>
    </location>
</feature>
<feature type="compositionally biased region" description="Polar residues" evidence="6">
    <location>
        <begin position="201"/>
        <end position="220"/>
    </location>
</feature>
<dbReference type="STRING" id="936435.F8PX09"/>
<dbReference type="CDD" id="cd14478">
    <property type="entry name" value="SPX_PHO87_PHO90_like"/>
    <property type="match status" value="1"/>
</dbReference>
<comment type="subcellular location">
    <subcellularLocation>
        <location evidence="1">Membrane</location>
        <topology evidence="1">Multi-pass membrane protein</topology>
    </subcellularLocation>
</comment>
<name>F8PX09_SERL3</name>
<evidence type="ECO:0000256" key="2">
    <source>
        <dbReference type="ARBA" id="ARBA00022448"/>
    </source>
</evidence>
<evidence type="ECO:0000256" key="1">
    <source>
        <dbReference type="ARBA" id="ARBA00004141"/>
    </source>
</evidence>
<keyword evidence="2" id="KW-0813">Transport</keyword>
<dbReference type="PROSITE" id="PS51382">
    <property type="entry name" value="SPX"/>
    <property type="match status" value="1"/>
</dbReference>
<evidence type="ECO:0000256" key="4">
    <source>
        <dbReference type="ARBA" id="ARBA00022989"/>
    </source>
</evidence>
<dbReference type="Pfam" id="PF03600">
    <property type="entry name" value="CitMHS"/>
    <property type="match status" value="1"/>
</dbReference>
<dbReference type="OMA" id="GYGLMYI"/>
<dbReference type="HOGENOM" id="CLU_005170_8_0_1"/>
<dbReference type="eggNOG" id="KOG1281">
    <property type="taxonomic scope" value="Eukaryota"/>
</dbReference>
<feature type="transmembrane region" description="Helical" evidence="7">
    <location>
        <begin position="496"/>
        <end position="519"/>
    </location>
</feature>
<feature type="transmembrane region" description="Helical" evidence="7">
    <location>
        <begin position="767"/>
        <end position="800"/>
    </location>
</feature>